<dbReference type="Proteomes" id="UP001642484">
    <property type="component" value="Unassembled WGS sequence"/>
</dbReference>
<organism evidence="1 2">
    <name type="scientific">Durusdinium trenchii</name>
    <dbReference type="NCBI Taxonomy" id="1381693"/>
    <lineage>
        <taxon>Eukaryota</taxon>
        <taxon>Sar</taxon>
        <taxon>Alveolata</taxon>
        <taxon>Dinophyceae</taxon>
        <taxon>Suessiales</taxon>
        <taxon>Symbiodiniaceae</taxon>
        <taxon>Durusdinium</taxon>
    </lineage>
</organism>
<sequence>METSQLVAVLKLDVLASVLKGLRPRALSALLRSCRMAWESFQNMGLRHFLLPMCQLLLSYVTVAVQLPVQLPLSELPDRALKAIYRCCAPPEGGDLVEAWEQLQRQVLHAGGSSASVHYLLGLKLLLHSQHAQRQSFWAPLFGSSARCALSPPGAGAGAVVLATLRVREVMEAPVVPEDSTLKPLRAVTGRLVRAKDWKVMSWMALFAEERAWGGGGVSKTFGMVLKVSAVSEPDIAVFESLLKWDYPSNARRTSGRPGWRGYTKCTTRDTWIYESCARESGDQFQTSLKQLVRLTLQVEDEDAASVVEEGMRRLFFSAMPLDLQSYLVKGRGTDARVPMDAVPLVEQALEWSKGKGKGRFGFGRSEGFGFLEGFGRESLDLFGGACSLGGIDCAGDNGGFGNFGEGFLHTGDSSSFGQPPGFGGAGDPGGFCSFGRPFGGAGDPGGRGSLGGHRFGRNSGGFGAFGSFGHQGTSS</sequence>
<comment type="caution">
    <text evidence="1">The sequence shown here is derived from an EMBL/GenBank/DDBJ whole genome shotgun (WGS) entry which is preliminary data.</text>
</comment>
<dbReference type="EMBL" id="CAXAMN010013080">
    <property type="protein sequence ID" value="CAK9039830.1"/>
    <property type="molecule type" value="Genomic_DNA"/>
</dbReference>
<keyword evidence="2" id="KW-1185">Reference proteome</keyword>
<gene>
    <name evidence="1" type="ORF">CCMP2556_LOCUS21541</name>
</gene>
<proteinExistence type="predicted"/>
<accession>A0ABP0LNQ6</accession>
<evidence type="ECO:0000313" key="2">
    <source>
        <dbReference type="Proteomes" id="UP001642484"/>
    </source>
</evidence>
<name>A0ABP0LNQ6_9DINO</name>
<reference evidence="1 2" key="1">
    <citation type="submission" date="2024-02" db="EMBL/GenBank/DDBJ databases">
        <authorList>
            <person name="Chen Y."/>
            <person name="Shah S."/>
            <person name="Dougan E. K."/>
            <person name="Thang M."/>
            <person name="Chan C."/>
        </authorList>
    </citation>
    <scope>NUCLEOTIDE SEQUENCE [LARGE SCALE GENOMIC DNA]</scope>
</reference>
<protein>
    <submittedName>
        <fullName evidence="1">Uncharacterized protein</fullName>
    </submittedName>
</protein>
<evidence type="ECO:0000313" key="1">
    <source>
        <dbReference type="EMBL" id="CAK9039830.1"/>
    </source>
</evidence>